<reference evidence="2" key="1">
    <citation type="journal article" date="2020" name="Nature">
        <title>Giant virus diversity and host interactions through global metagenomics.</title>
        <authorList>
            <person name="Schulz F."/>
            <person name="Roux S."/>
            <person name="Paez-Espino D."/>
            <person name="Jungbluth S."/>
            <person name="Walsh D.A."/>
            <person name="Denef V.J."/>
            <person name="McMahon K.D."/>
            <person name="Konstantinidis K.T."/>
            <person name="Eloe-Fadrosh E.A."/>
            <person name="Kyrpides N.C."/>
            <person name="Woyke T."/>
        </authorList>
    </citation>
    <scope>NUCLEOTIDE SEQUENCE</scope>
    <source>
        <strain evidence="2">GVMAG-M-3300023184-72</strain>
    </source>
</reference>
<keyword evidence="1" id="KW-0812">Transmembrane</keyword>
<dbReference type="AlphaFoldDB" id="A0A6C0IDE6"/>
<evidence type="ECO:0000256" key="1">
    <source>
        <dbReference type="SAM" id="Phobius"/>
    </source>
</evidence>
<feature type="transmembrane region" description="Helical" evidence="1">
    <location>
        <begin position="61"/>
        <end position="80"/>
    </location>
</feature>
<sequence>MKSDSSNKELKYSLQIIDNYKKDLFNNIDEITNKYSTLVIEYYKFILENIQLKNKVFARYIIIRGLDTITNVFLLILLYTKNIDITYFHCQKSFYFYVEFVGQIVEDDKVFLQLSSRDAATYVYKKTIFTINNEYKKLNEITMSETTKDKFNIINSYIDLYKIYINKILRLTDFDKNTQYICLFNKLSSKLNTSLVNQQKIKFLENIVNKLDNILGDIDVFFEINQQIIKRFLKNNEILNNCHEKFNSDIFTEKIKGPVDKFISWFLN</sequence>
<keyword evidence="1" id="KW-1133">Transmembrane helix</keyword>
<keyword evidence="1" id="KW-0472">Membrane</keyword>
<protein>
    <submittedName>
        <fullName evidence="2">Uncharacterized protein</fullName>
    </submittedName>
</protein>
<dbReference type="EMBL" id="MN740162">
    <property type="protein sequence ID" value="QHT91108.1"/>
    <property type="molecule type" value="Genomic_DNA"/>
</dbReference>
<name>A0A6C0IDE6_9ZZZZ</name>
<organism evidence="2">
    <name type="scientific">viral metagenome</name>
    <dbReference type="NCBI Taxonomy" id="1070528"/>
    <lineage>
        <taxon>unclassified sequences</taxon>
        <taxon>metagenomes</taxon>
        <taxon>organismal metagenomes</taxon>
    </lineage>
</organism>
<accession>A0A6C0IDE6</accession>
<evidence type="ECO:0000313" key="2">
    <source>
        <dbReference type="EMBL" id="QHT91108.1"/>
    </source>
</evidence>
<proteinExistence type="predicted"/>